<evidence type="ECO:0000256" key="1">
    <source>
        <dbReference type="ARBA" id="ARBA00022737"/>
    </source>
</evidence>
<proteinExistence type="predicted"/>
<dbReference type="OrthoDB" id="1419611at2"/>
<keyword evidence="4" id="KW-1185">Reference proteome</keyword>
<feature type="transmembrane region" description="Helical" evidence="2">
    <location>
        <begin position="7"/>
        <end position="24"/>
    </location>
</feature>
<keyword evidence="2" id="KW-0812">Transmembrane</keyword>
<comment type="caution">
    <text evidence="3">The sequence shown here is derived from an EMBL/GenBank/DDBJ whole genome shotgun (WGS) entry which is preliminary data.</text>
</comment>
<dbReference type="Pfam" id="PF00805">
    <property type="entry name" value="Pentapeptide"/>
    <property type="match status" value="2"/>
</dbReference>
<evidence type="ECO:0000313" key="4">
    <source>
        <dbReference type="Proteomes" id="UP000223913"/>
    </source>
</evidence>
<keyword evidence="1" id="KW-0677">Repeat</keyword>
<dbReference type="SUPFAM" id="SSF141571">
    <property type="entry name" value="Pentapeptide repeat-like"/>
    <property type="match status" value="2"/>
</dbReference>
<keyword evidence="2" id="KW-0472">Membrane</keyword>
<feature type="transmembrane region" description="Helical" evidence="2">
    <location>
        <begin position="109"/>
        <end position="134"/>
    </location>
</feature>
<protein>
    <recommendedName>
        <fullName evidence="5">Pentapeptide repeat-containing protein</fullName>
    </recommendedName>
</protein>
<dbReference type="InterPro" id="IPR001646">
    <property type="entry name" value="5peptide_repeat"/>
</dbReference>
<evidence type="ECO:0000256" key="2">
    <source>
        <dbReference type="SAM" id="Phobius"/>
    </source>
</evidence>
<accession>A0A2D0MZ31</accession>
<dbReference type="AlphaFoldDB" id="A0A2D0MZ31"/>
<evidence type="ECO:0008006" key="5">
    <source>
        <dbReference type="Google" id="ProtNLM"/>
    </source>
</evidence>
<evidence type="ECO:0000313" key="3">
    <source>
        <dbReference type="EMBL" id="PHN00713.1"/>
    </source>
</evidence>
<dbReference type="Gene3D" id="2.160.20.80">
    <property type="entry name" value="E3 ubiquitin-protein ligase SopA"/>
    <property type="match status" value="1"/>
</dbReference>
<keyword evidence="2" id="KW-1133">Transmembrane helix</keyword>
<reference evidence="3 4" key="1">
    <citation type="submission" date="2017-10" db="EMBL/GenBank/DDBJ databases">
        <title>The draft genome sequence of Lewinella nigricans NBRC 102662.</title>
        <authorList>
            <person name="Wang K."/>
        </authorList>
    </citation>
    <scope>NUCLEOTIDE SEQUENCE [LARGE SCALE GENOMIC DNA]</scope>
    <source>
        <strain evidence="3 4">NBRC 102662</strain>
    </source>
</reference>
<gene>
    <name evidence="3" type="ORF">CRP01_40735</name>
</gene>
<feature type="transmembrane region" description="Helical" evidence="2">
    <location>
        <begin position="36"/>
        <end position="57"/>
    </location>
</feature>
<dbReference type="EMBL" id="PDUD01000079">
    <property type="protein sequence ID" value="PHN00713.1"/>
    <property type="molecule type" value="Genomic_DNA"/>
</dbReference>
<organism evidence="3 4">
    <name type="scientific">Flavilitoribacter nigricans (strain ATCC 23147 / DSM 23189 / NBRC 102662 / NCIMB 1420 / SS-2)</name>
    <name type="common">Lewinella nigricans</name>
    <dbReference type="NCBI Taxonomy" id="1122177"/>
    <lineage>
        <taxon>Bacteria</taxon>
        <taxon>Pseudomonadati</taxon>
        <taxon>Bacteroidota</taxon>
        <taxon>Saprospiria</taxon>
        <taxon>Saprospirales</taxon>
        <taxon>Lewinellaceae</taxon>
        <taxon>Flavilitoribacter</taxon>
    </lineage>
</organism>
<dbReference type="Proteomes" id="UP000223913">
    <property type="component" value="Unassembled WGS sequence"/>
</dbReference>
<name>A0A2D0MZ31_FLAN2</name>
<dbReference type="PANTHER" id="PTHR47485">
    <property type="entry name" value="THYLAKOID LUMENAL 17.4 KDA PROTEIN, CHLOROPLASTIC"/>
    <property type="match status" value="1"/>
</dbReference>
<sequence length="552" mass="62332">MNRRSLILFIGFLLGILCCIVLYYSKDLILENGPIFFSGVLVTLLILLGLFLLLLMFANIDISLKKQDLSTKKYEKTSSSLILKVFPSLGEENAEQVSKSLKLLIKNRMIFSSISLMISVIVLIGGVMGTILLVKQNYLISEQTERLDTQNDLFKQQNSQIDTQNILISTQSNYLRAQNDLLNRQNSLLDAQNSLFNVQNKKVEYQSELLNEQVKETQIQSNLQDATRISSLVFLMSNILDEVSNEKRAQSGQNTEHGYRISDDLIGRIIALSRSLRPYKLLENKDLSKRLLSPERGQLFISLMYAGLDTVSLGKIFAEANFSYSDIGSIRLENKFLKNVNLSNSYFPESSFINIDCSSCNLTGAVATQTVFFNTNFDSANFSGAHLTGSAFTLTSFNKTIFSGASIYATNYQLTKFTDVDLSDLNMEFVWLKNVSFNNCLSWFTNFNGSKFTNVDFLNTSLQGSKYQNAFLVGTNFVESDLIETDFSGATVTQCNFKNVCVMKQEWLKIKEEEIHKNSDRLLQKYKVIKGPNSKKILNAEVACPFIIVEKQ</sequence>
<dbReference type="PANTHER" id="PTHR47485:SF1">
    <property type="entry name" value="THYLAKOID LUMENAL 17.4 KDA PROTEIN, CHLOROPLASTIC"/>
    <property type="match status" value="1"/>
</dbReference>